<keyword evidence="2" id="KW-1185">Reference proteome</keyword>
<dbReference type="Proteomes" id="UP000799438">
    <property type="component" value="Unassembled WGS sequence"/>
</dbReference>
<dbReference type="RefSeq" id="XP_033398920.1">
    <property type="nucleotide sequence ID" value="XM_033541974.1"/>
</dbReference>
<dbReference type="AlphaFoldDB" id="A0A6A6BHX2"/>
<evidence type="ECO:0000313" key="1">
    <source>
        <dbReference type="EMBL" id="KAF2143208.1"/>
    </source>
</evidence>
<sequence>MGPHTRNGDPNRLTHDLALRLIDAAPSLICSRLLADYGNYLSKGAYGATQHIAAVKTHREIYPLELEYIASQIAMEQRANPHFNLSLETPYMNAVELAARAIEGITAAQLAWEISQAVQRDRNWRSGVKALIFQGDWMGLACQIIKDRVQLKTLPAGNGMIWEGEVGAWEDALERCATEWFEKCLVKPSGIMWALPRLEKWEMALGRQRENVQ</sequence>
<accession>A0A6A6BHX2</accession>
<protein>
    <submittedName>
        <fullName evidence="1">Uncharacterized protein</fullName>
    </submittedName>
</protein>
<evidence type="ECO:0000313" key="2">
    <source>
        <dbReference type="Proteomes" id="UP000799438"/>
    </source>
</evidence>
<dbReference type="EMBL" id="ML995482">
    <property type="protein sequence ID" value="KAF2143208.1"/>
    <property type="molecule type" value="Genomic_DNA"/>
</dbReference>
<gene>
    <name evidence="1" type="ORF">K452DRAFT_296986</name>
</gene>
<reference evidence="1" key="1">
    <citation type="journal article" date="2020" name="Stud. Mycol.">
        <title>101 Dothideomycetes genomes: a test case for predicting lifestyles and emergence of pathogens.</title>
        <authorList>
            <person name="Haridas S."/>
            <person name="Albert R."/>
            <person name="Binder M."/>
            <person name="Bloem J."/>
            <person name="Labutti K."/>
            <person name="Salamov A."/>
            <person name="Andreopoulos B."/>
            <person name="Baker S."/>
            <person name="Barry K."/>
            <person name="Bills G."/>
            <person name="Bluhm B."/>
            <person name="Cannon C."/>
            <person name="Castanera R."/>
            <person name="Culley D."/>
            <person name="Daum C."/>
            <person name="Ezra D."/>
            <person name="Gonzalez J."/>
            <person name="Henrissat B."/>
            <person name="Kuo A."/>
            <person name="Liang C."/>
            <person name="Lipzen A."/>
            <person name="Lutzoni F."/>
            <person name="Magnuson J."/>
            <person name="Mondo S."/>
            <person name="Nolan M."/>
            <person name="Ohm R."/>
            <person name="Pangilinan J."/>
            <person name="Park H.-J."/>
            <person name="Ramirez L."/>
            <person name="Alfaro M."/>
            <person name="Sun H."/>
            <person name="Tritt A."/>
            <person name="Yoshinaga Y."/>
            <person name="Zwiers L.-H."/>
            <person name="Turgeon B."/>
            <person name="Goodwin S."/>
            <person name="Spatafora J."/>
            <person name="Crous P."/>
            <person name="Grigoriev I."/>
        </authorList>
    </citation>
    <scope>NUCLEOTIDE SEQUENCE</scope>
    <source>
        <strain evidence="1">CBS 121167</strain>
    </source>
</reference>
<organism evidence="1 2">
    <name type="scientific">Aplosporella prunicola CBS 121167</name>
    <dbReference type="NCBI Taxonomy" id="1176127"/>
    <lineage>
        <taxon>Eukaryota</taxon>
        <taxon>Fungi</taxon>
        <taxon>Dikarya</taxon>
        <taxon>Ascomycota</taxon>
        <taxon>Pezizomycotina</taxon>
        <taxon>Dothideomycetes</taxon>
        <taxon>Dothideomycetes incertae sedis</taxon>
        <taxon>Botryosphaeriales</taxon>
        <taxon>Aplosporellaceae</taxon>
        <taxon>Aplosporella</taxon>
    </lineage>
</organism>
<name>A0A6A6BHX2_9PEZI</name>
<dbReference type="GeneID" id="54299471"/>
<proteinExistence type="predicted"/>